<dbReference type="Proteomes" id="UP000293142">
    <property type="component" value="Unassembled WGS sequence"/>
</dbReference>
<dbReference type="OrthoDB" id="9811483at2"/>
<dbReference type="InterPro" id="IPR013525">
    <property type="entry name" value="ABC2_TM"/>
</dbReference>
<accession>A0A4Q9DJA6</accession>
<evidence type="ECO:0000256" key="4">
    <source>
        <dbReference type="ARBA" id="ARBA00023136"/>
    </source>
</evidence>
<name>A0A4Q9DJA6_9BACL</name>
<dbReference type="NCBIfam" id="TIGR03062">
    <property type="entry name" value="pip_yhgE_Cterm"/>
    <property type="match status" value="1"/>
</dbReference>
<dbReference type="PANTHER" id="PTHR43077">
    <property type="entry name" value="TRANSPORT PERMEASE YVFS-RELATED"/>
    <property type="match status" value="1"/>
</dbReference>
<evidence type="ECO:0000313" key="8">
    <source>
        <dbReference type="Proteomes" id="UP000293142"/>
    </source>
</evidence>
<evidence type="ECO:0000256" key="1">
    <source>
        <dbReference type="ARBA" id="ARBA00004141"/>
    </source>
</evidence>
<dbReference type="GO" id="GO:0140359">
    <property type="term" value="F:ABC-type transporter activity"/>
    <property type="evidence" value="ECO:0007669"/>
    <property type="project" value="InterPro"/>
</dbReference>
<evidence type="ECO:0000256" key="3">
    <source>
        <dbReference type="ARBA" id="ARBA00022989"/>
    </source>
</evidence>
<dbReference type="RefSeq" id="WP_131017832.1">
    <property type="nucleotide sequence ID" value="NZ_SIRE01000031.1"/>
</dbReference>
<gene>
    <name evidence="7" type="ORF">EYB31_33010</name>
</gene>
<feature type="transmembrane region" description="Helical" evidence="5">
    <location>
        <begin position="764"/>
        <end position="785"/>
    </location>
</feature>
<dbReference type="AlphaFoldDB" id="A0A4Q9DJA6"/>
<dbReference type="InterPro" id="IPR017500">
    <property type="entry name" value="Phage_infect_YhgE_N"/>
</dbReference>
<comment type="subcellular location">
    <subcellularLocation>
        <location evidence="1">Membrane</location>
        <topology evidence="1">Multi-pass membrane protein</topology>
    </subcellularLocation>
</comment>
<dbReference type="InterPro" id="IPR017501">
    <property type="entry name" value="Phage_infect_YhgE_C"/>
</dbReference>
<feature type="transmembrane region" description="Helical" evidence="5">
    <location>
        <begin position="797"/>
        <end position="820"/>
    </location>
</feature>
<keyword evidence="3 5" id="KW-1133">Transmembrane helix</keyword>
<protein>
    <submittedName>
        <fullName evidence="7">YhgE/Pip domain-containing protein</fullName>
    </submittedName>
</protein>
<dbReference type="InterPro" id="IPR051328">
    <property type="entry name" value="T7SS_ABC-Transporter"/>
</dbReference>
<keyword evidence="8" id="KW-1185">Reference proteome</keyword>
<dbReference type="NCBIfam" id="TIGR03061">
    <property type="entry name" value="pip_yhgE_Nterm"/>
    <property type="match status" value="1"/>
</dbReference>
<feature type="transmembrane region" description="Helical" evidence="5">
    <location>
        <begin position="734"/>
        <end position="758"/>
    </location>
</feature>
<reference evidence="7 8" key="1">
    <citation type="submission" date="2019-02" db="EMBL/GenBank/DDBJ databases">
        <title>Paenibacillus sp. nov., isolated from surface-sterilized tissue of Thalictrum simplex L.</title>
        <authorList>
            <person name="Tuo L."/>
        </authorList>
    </citation>
    <scope>NUCLEOTIDE SEQUENCE [LARGE SCALE GENOMIC DNA]</scope>
    <source>
        <strain evidence="7 8">N2SHLJ1</strain>
    </source>
</reference>
<evidence type="ECO:0000256" key="5">
    <source>
        <dbReference type="SAM" id="Phobius"/>
    </source>
</evidence>
<dbReference type="PANTHER" id="PTHR43077:SF10">
    <property type="entry name" value="TRANSPORT PERMEASE PROTEIN"/>
    <property type="match status" value="1"/>
</dbReference>
<dbReference type="GO" id="GO:0016020">
    <property type="term" value="C:membrane"/>
    <property type="evidence" value="ECO:0007669"/>
    <property type="project" value="UniProtKB-SubCell"/>
</dbReference>
<evidence type="ECO:0000313" key="7">
    <source>
        <dbReference type="EMBL" id="TBL70543.1"/>
    </source>
</evidence>
<sequence>MKKILHIYKTDLLNIAKVPTGLLLMVALAILPSVYAWINLEAMWDPYSNTSGIKIAVTSKDEGASVQGKAFNIGDEVLKSLQDNHKLGWTFVDEQEALRGVEHGEYYASLLIPADFSRNIASVIGGNLKKPEIEYTVNEKINAIAPKITEKGASGITGQISENFIKTVSETLLSQMKELGLQFQEQLPVIRKVESRILELEAHLPEIEEMGNKALEIEQKLPEIRDKADKIVELESRIPELDQAGNTILKVEEKWPKINEAAQEVLFIEDKLPEIQRAADRLTELDQNFYKVEEGLDTAIEKANKANEIITTALNVFPKIETIADQGGAFADTLNRFLQNNDAAFEALIPVLRMNLVLLQQIADDVTQITGLLQNANIDPQPALVMLTAIADRLATAAGVLDRMIDIFAKLNAWLPGAPLTDTVDKLGAVKTNFAQQTETIRAIIDAVQKGEQPAQDLVAKLSALSKDASGLLSGILSRYDSEIVPNVRKALGQIKSVALNASDVLGTLKAKLPDIRALLQDAQQTVHFAQDQFAKLQSDMPQIRSRVHEAVVTIQAKLGEFTQAIQEAAPFIRSDLPKVEQKVHEAADFVRNDLPAAEDELRKVADLYRTKFPEVENAVHQTADLVRNDLPGFEDAVRKAAGQIRRIQGETNIDELLKLLQNDVQKQSDFFANPIVVKENKRFPIPNYGSAMSPFYTTLSLWVGAMLLVSLMKADLEEDEASYKSYEIYFGRLLIFLTIGFFQALIVTMGDMFLLGTYVVHKIWFVVFAVLISKVFVTITYTLVSVFGNVGKGVAIIFLVLQFSSSGGTFPVSTSSAFFQKLNPFVPFTYAVGAMREAVGGILPDVVVKDVLCLCVFIAICYVVALALKKPLSGYIKRVAEQAKKTKLIS</sequence>
<keyword evidence="2 5" id="KW-0812">Transmembrane</keyword>
<dbReference type="EMBL" id="SIRE01000031">
    <property type="protein sequence ID" value="TBL70543.1"/>
    <property type="molecule type" value="Genomic_DNA"/>
</dbReference>
<proteinExistence type="predicted"/>
<feature type="domain" description="ABC-2 type transporter transmembrane" evidence="6">
    <location>
        <begin position="667"/>
        <end position="867"/>
    </location>
</feature>
<comment type="caution">
    <text evidence="7">The sequence shown here is derived from an EMBL/GenBank/DDBJ whole genome shotgun (WGS) entry which is preliminary data.</text>
</comment>
<evidence type="ECO:0000256" key="2">
    <source>
        <dbReference type="ARBA" id="ARBA00022692"/>
    </source>
</evidence>
<dbReference type="Pfam" id="PF12698">
    <property type="entry name" value="ABC2_membrane_3"/>
    <property type="match status" value="1"/>
</dbReference>
<organism evidence="7 8">
    <name type="scientific">Paenibacillus thalictri</name>
    <dbReference type="NCBI Taxonomy" id="2527873"/>
    <lineage>
        <taxon>Bacteria</taxon>
        <taxon>Bacillati</taxon>
        <taxon>Bacillota</taxon>
        <taxon>Bacilli</taxon>
        <taxon>Bacillales</taxon>
        <taxon>Paenibacillaceae</taxon>
        <taxon>Paenibacillus</taxon>
    </lineage>
</organism>
<feature type="transmembrane region" description="Helical" evidence="5">
    <location>
        <begin position="695"/>
        <end position="713"/>
    </location>
</feature>
<dbReference type="Gene3D" id="3.40.1710.10">
    <property type="entry name" value="abc type-2 transporter like domain"/>
    <property type="match status" value="1"/>
</dbReference>
<feature type="transmembrane region" description="Helical" evidence="5">
    <location>
        <begin position="847"/>
        <end position="869"/>
    </location>
</feature>
<keyword evidence="4 5" id="KW-0472">Membrane</keyword>
<evidence type="ECO:0000259" key="6">
    <source>
        <dbReference type="Pfam" id="PF12698"/>
    </source>
</evidence>